<sequence length="939" mass="106729">MEYSRKFSTDELGLSGMFFVEYYIGESDAGRYLDATLELTDLPSKLRGEKLHIEGGDGIRVSRSIIETSADRFEFELYLPPDCSSISIRLDSGEEAYCVDIADTRLLSLGNEILQDDVFNPTEFKTGVQAYRRENTDIWPLVDFACSLGELVPFDTYLSSLEKIITSYPRVRNEMNNILETLLKRLILGECCDGRHEISELSTLETTVEAFSSIDDRAQIDASLSIKYAVDALHKRQEPDQIIDLVFEFNIVESHHDVMTDKLFHLVLAEEVLRQSESGVQNLLDRYFKNEIDSEFDQDEFQNAVKDAKAVDEPNPADWFEIVKSAGSNPGTGSLKFTVANLLFNTAEAYNDVDGYYHITPQLYAAAGAWYDELDIAISQRALFDHHTRKGLLHYHETELNDASGEMERAIETATNVSGEYENAYPEWLTTPVIYKALADARTLTAEGRREDAAELLKQRGQVFEDFGSLSEDSIQRITSAIGGERFRILSDKFLNNGEYERAEEVLGKAIGLFKEGGLERAGDNTLNKKKEVSVVIEEVNGNFTEAAASHDQISENDHYNKSKRNVHEIRAQICRAKAQTIDGNYEIALERIREINRQSDELQQDALDLGILNQLLLSYENGEVTNAKRALEKFTTSNQNKTPSHPLGVDYDYTELFVVVLALQRLNQTDLPEDLLRSLIQLSINRSFTPRQNQQFVQETYLEDISIDRLWRERLPSPVLSRVEEIQLEQASTAGNYKSVTLLLAELLEFYLALLVEFHGKHYWGDTWRSELVTEDEDEENLSIGVLSRIFTSDAATEIQNTDELDSILTADIAEFANLIDMRNKLDHAYTGHIDQDTFESIRERVFELLRSSVGDAPLAVSIQDKNLAGVYTARIHWWRGLRHILINTEAELNVGSYYYMPLEIIQESDDQVLYSIGEEDLVLVEDSRITDQMPELD</sequence>
<proteinExistence type="predicted"/>
<protein>
    <submittedName>
        <fullName evidence="1">Uncharacterized protein</fullName>
    </submittedName>
</protein>
<organism evidence="1 2">
    <name type="scientific">Halobacterium bonnevillei</name>
    <dbReference type="NCBI Taxonomy" id="2692200"/>
    <lineage>
        <taxon>Archaea</taxon>
        <taxon>Methanobacteriati</taxon>
        <taxon>Methanobacteriota</taxon>
        <taxon>Stenosarchaea group</taxon>
        <taxon>Halobacteria</taxon>
        <taxon>Halobacteriales</taxon>
        <taxon>Halobacteriaceae</taxon>
        <taxon>Halobacterium</taxon>
    </lineage>
</organism>
<dbReference type="OrthoDB" id="382979at2157"/>
<reference evidence="1 2" key="1">
    <citation type="submission" date="2019-12" db="EMBL/GenBank/DDBJ databases">
        <title>Isolation and characterization of three novel carbon monoxide-oxidizing members of Halobacteria from salione crusts and soils.</title>
        <authorList>
            <person name="Myers M.R."/>
            <person name="King G.M."/>
        </authorList>
    </citation>
    <scope>NUCLEOTIDE SEQUENCE [LARGE SCALE GENOMIC DNA]</scope>
    <source>
        <strain evidence="1 2">PCN9</strain>
    </source>
</reference>
<dbReference type="RefSeq" id="WP_159524825.1">
    <property type="nucleotide sequence ID" value="NZ_WUUU01000002.1"/>
</dbReference>
<keyword evidence="2" id="KW-1185">Reference proteome</keyword>
<comment type="caution">
    <text evidence="1">The sequence shown here is derived from an EMBL/GenBank/DDBJ whole genome shotgun (WGS) entry which is preliminary data.</text>
</comment>
<gene>
    <name evidence="1" type="ORF">GRX66_00895</name>
</gene>
<accession>A0A6B0SCW7</accession>
<evidence type="ECO:0000313" key="2">
    <source>
        <dbReference type="Proteomes" id="UP000471521"/>
    </source>
</evidence>
<dbReference type="AlphaFoldDB" id="A0A6B0SCW7"/>
<dbReference type="EMBL" id="WUUU01000002">
    <property type="protein sequence ID" value="MXR19228.1"/>
    <property type="molecule type" value="Genomic_DNA"/>
</dbReference>
<dbReference type="Proteomes" id="UP000471521">
    <property type="component" value="Unassembled WGS sequence"/>
</dbReference>
<name>A0A6B0SCW7_9EURY</name>
<evidence type="ECO:0000313" key="1">
    <source>
        <dbReference type="EMBL" id="MXR19228.1"/>
    </source>
</evidence>